<evidence type="ECO:0000313" key="1">
    <source>
        <dbReference type="EMBL" id="KAF9421094.1"/>
    </source>
</evidence>
<name>A0A835L7K1_SPOEX</name>
<keyword evidence="2" id="KW-1185">Reference proteome</keyword>
<dbReference type="AlphaFoldDB" id="A0A835L7K1"/>
<dbReference type="Proteomes" id="UP000648187">
    <property type="component" value="Unassembled WGS sequence"/>
</dbReference>
<gene>
    <name evidence="1" type="ORF">HW555_002806</name>
</gene>
<accession>A0A835L7K1</accession>
<reference evidence="1" key="1">
    <citation type="submission" date="2020-08" db="EMBL/GenBank/DDBJ databases">
        <title>Spodoptera exigua strain:BAW_Kor-Di-RS1 Genome sequencing and assembly.</title>
        <authorList>
            <person name="Kim J."/>
            <person name="Nam H.Y."/>
            <person name="Kwon M."/>
            <person name="Choi J.H."/>
            <person name="Cho S.R."/>
            <person name="Kim G.-H."/>
        </authorList>
    </citation>
    <scope>NUCLEOTIDE SEQUENCE</scope>
    <source>
        <strain evidence="1">BAW_Kor-Di-RS1</strain>
        <tissue evidence="1">Whole-body</tissue>
    </source>
</reference>
<organism evidence="1 2">
    <name type="scientific">Spodoptera exigua</name>
    <name type="common">Beet armyworm</name>
    <name type="synonym">Noctua fulgens</name>
    <dbReference type="NCBI Taxonomy" id="7107"/>
    <lineage>
        <taxon>Eukaryota</taxon>
        <taxon>Metazoa</taxon>
        <taxon>Ecdysozoa</taxon>
        <taxon>Arthropoda</taxon>
        <taxon>Hexapoda</taxon>
        <taxon>Insecta</taxon>
        <taxon>Pterygota</taxon>
        <taxon>Neoptera</taxon>
        <taxon>Endopterygota</taxon>
        <taxon>Lepidoptera</taxon>
        <taxon>Glossata</taxon>
        <taxon>Ditrysia</taxon>
        <taxon>Noctuoidea</taxon>
        <taxon>Noctuidae</taxon>
        <taxon>Amphipyrinae</taxon>
        <taxon>Spodoptera</taxon>
    </lineage>
</organism>
<proteinExistence type="predicted"/>
<evidence type="ECO:0000313" key="2">
    <source>
        <dbReference type="Proteomes" id="UP000648187"/>
    </source>
</evidence>
<evidence type="ECO:0008006" key="3">
    <source>
        <dbReference type="Google" id="ProtNLM"/>
    </source>
</evidence>
<comment type="caution">
    <text evidence="1">The sequence shown here is derived from an EMBL/GenBank/DDBJ whole genome shotgun (WGS) entry which is preliminary data.</text>
</comment>
<sequence>MSKTPTKNDSNYNFIPREITTPNKDHQGVSKTVYSHVSKLHGLLNDWMKIRDKGVRLCRAISALKLHECDADYYPSQLKQLMEGLLDALDGLKNVVDGVKILNNQLQALAKLQPNDDPVINSWPVTKISQTVMKIFESLEKEFKLKQIVTENVAHCRDEKVIEVYVSAWEFEAFFSLEFCAYLFAEVGLAGVT</sequence>
<dbReference type="EMBL" id="JACKWZ010000026">
    <property type="protein sequence ID" value="KAF9421094.1"/>
    <property type="molecule type" value="Genomic_DNA"/>
</dbReference>
<protein>
    <recommendedName>
        <fullName evidence="3">Cyclin-dependent kinase 2-interacting protein</fullName>
    </recommendedName>
</protein>